<protein>
    <recommendedName>
        <fullName evidence="2">Ricin B lectin domain-containing protein</fullName>
    </recommendedName>
</protein>
<feature type="chain" id="PRO_5007858223" description="Ricin B lectin domain-containing protein" evidence="1">
    <location>
        <begin position="20"/>
        <end position="548"/>
    </location>
</feature>
<dbReference type="Gene3D" id="2.80.10.50">
    <property type="match status" value="3"/>
</dbReference>
<sequence>MTLSLVSAALLVFPALVASQKPPFISPTLFQPGLSSAKCMQPKGASQAVGTPIVIADCNGNAEQKIYWENDRVRVFSNLCFTNGGNKTNGAPIKLATCSSSDSNQSWYYNFFGGNQFKHNPSGKCLDLNLGSLATNTALWDCDKTNANQVWNTGYLAGQAPAKTENGQKGTNQCGTGNSNSSMCQTAWINDVDDFCLWAPDVKGTVGDKEREVVAWCTKTGRGTRLIPNGSLTGVHFVKTKDYVQITGVGKFQSMNIPGGDSGGELDPHGPDGNGNPVGGLVYGNTFGKNLQYHEWTSFMSEKEFCFRACVGKDAQKNCQHIYDVMGCYWNMPANYNAGVFESCDADNALPMGVYGTSTWHQGTSPTPSAHPVPASSNCRKVSTVSVGPIATTSTTATTSVTTTSVTSTTTSSGPAPTGKLIKSQANTAKCFTAASNVNGAAVVVSDCNSSAGQLWTLSGAQLRVFGDKCLDVTGGVDAKGTKLQIWTCSNNNSVNQMWTINAGGDKHITWANKDKSVDVTNGVFTNGNQLQIWQRSTTTNNQLWAFA</sequence>
<dbReference type="PROSITE" id="PS50231">
    <property type="entry name" value="RICIN_B_LECTIN"/>
    <property type="match status" value="2"/>
</dbReference>
<name>A0A165GJP8_EXIGL</name>
<accession>A0A165GJP8</accession>
<feature type="domain" description="Ricin B lectin" evidence="2">
    <location>
        <begin position="26"/>
        <end position="154"/>
    </location>
</feature>
<reference evidence="3 4" key="1">
    <citation type="journal article" date="2016" name="Mol. Biol. Evol.">
        <title>Comparative Genomics of Early-Diverging Mushroom-Forming Fungi Provides Insights into the Origins of Lignocellulose Decay Capabilities.</title>
        <authorList>
            <person name="Nagy L.G."/>
            <person name="Riley R."/>
            <person name="Tritt A."/>
            <person name="Adam C."/>
            <person name="Daum C."/>
            <person name="Floudas D."/>
            <person name="Sun H."/>
            <person name="Yadav J.S."/>
            <person name="Pangilinan J."/>
            <person name="Larsson K.H."/>
            <person name="Matsuura K."/>
            <person name="Barry K."/>
            <person name="Labutti K."/>
            <person name="Kuo R."/>
            <person name="Ohm R.A."/>
            <person name="Bhattacharya S.S."/>
            <person name="Shirouzu T."/>
            <person name="Yoshinaga Y."/>
            <person name="Martin F.M."/>
            <person name="Grigoriev I.V."/>
            <person name="Hibbett D.S."/>
        </authorList>
    </citation>
    <scope>NUCLEOTIDE SEQUENCE [LARGE SCALE GENOMIC DNA]</scope>
    <source>
        <strain evidence="3 4">HHB12029</strain>
    </source>
</reference>
<dbReference type="InParanoid" id="A0A165GJP8"/>
<dbReference type="SMART" id="SM00458">
    <property type="entry name" value="RICIN"/>
    <property type="match status" value="2"/>
</dbReference>
<dbReference type="OrthoDB" id="2564904at2759"/>
<feature type="domain" description="Ricin B lectin" evidence="2">
    <location>
        <begin position="418"/>
        <end position="548"/>
    </location>
</feature>
<evidence type="ECO:0000256" key="1">
    <source>
        <dbReference type="SAM" id="SignalP"/>
    </source>
</evidence>
<keyword evidence="4" id="KW-1185">Reference proteome</keyword>
<feature type="signal peptide" evidence="1">
    <location>
        <begin position="1"/>
        <end position="19"/>
    </location>
</feature>
<evidence type="ECO:0000259" key="2">
    <source>
        <dbReference type="SMART" id="SM00458"/>
    </source>
</evidence>
<keyword evidence="1" id="KW-0732">Signal</keyword>
<evidence type="ECO:0000313" key="4">
    <source>
        <dbReference type="Proteomes" id="UP000077266"/>
    </source>
</evidence>
<dbReference type="InterPro" id="IPR000772">
    <property type="entry name" value="Ricin_B_lectin"/>
</dbReference>
<dbReference type="InterPro" id="IPR035992">
    <property type="entry name" value="Ricin_B-like_lectins"/>
</dbReference>
<proteinExistence type="predicted"/>
<dbReference type="CDD" id="cd00161">
    <property type="entry name" value="beta-trefoil_Ricin-like"/>
    <property type="match status" value="2"/>
</dbReference>
<dbReference type="EMBL" id="KV426045">
    <property type="protein sequence ID" value="KZV90626.1"/>
    <property type="molecule type" value="Genomic_DNA"/>
</dbReference>
<gene>
    <name evidence="3" type="ORF">EXIGLDRAFT_720222</name>
</gene>
<organism evidence="3 4">
    <name type="scientific">Exidia glandulosa HHB12029</name>
    <dbReference type="NCBI Taxonomy" id="1314781"/>
    <lineage>
        <taxon>Eukaryota</taxon>
        <taxon>Fungi</taxon>
        <taxon>Dikarya</taxon>
        <taxon>Basidiomycota</taxon>
        <taxon>Agaricomycotina</taxon>
        <taxon>Agaricomycetes</taxon>
        <taxon>Auriculariales</taxon>
        <taxon>Exidiaceae</taxon>
        <taxon>Exidia</taxon>
    </lineage>
</organism>
<dbReference type="Proteomes" id="UP000077266">
    <property type="component" value="Unassembled WGS sequence"/>
</dbReference>
<dbReference type="AlphaFoldDB" id="A0A165GJP8"/>
<dbReference type="SUPFAM" id="SSF50370">
    <property type="entry name" value="Ricin B-like lectins"/>
    <property type="match status" value="2"/>
</dbReference>
<evidence type="ECO:0000313" key="3">
    <source>
        <dbReference type="EMBL" id="KZV90626.1"/>
    </source>
</evidence>
<dbReference type="STRING" id="1314781.A0A165GJP8"/>
<dbReference type="Pfam" id="PF00652">
    <property type="entry name" value="Ricin_B_lectin"/>
    <property type="match status" value="2"/>
</dbReference>